<dbReference type="STRING" id="404692.A0A0J6Y9F1"/>
<reference evidence="3" key="1">
    <citation type="journal article" date="2010" name="Genome Res.">
        <title>Population genomic sequencing of Coccidioides fungi reveals recent hybridization and transposon control.</title>
        <authorList>
            <person name="Neafsey D.E."/>
            <person name="Barker B.M."/>
            <person name="Sharpton T.J."/>
            <person name="Stajich J.E."/>
            <person name="Park D.J."/>
            <person name="Whiston E."/>
            <person name="Hung C.-Y."/>
            <person name="McMahan C."/>
            <person name="White J."/>
            <person name="Sykes S."/>
            <person name="Heiman D."/>
            <person name="Young S."/>
            <person name="Zeng Q."/>
            <person name="Abouelleil A."/>
            <person name="Aftuck L."/>
            <person name="Bessette D."/>
            <person name="Brown A."/>
            <person name="FitzGerald M."/>
            <person name="Lui A."/>
            <person name="Macdonald J.P."/>
            <person name="Priest M."/>
            <person name="Orbach M.J."/>
            <person name="Galgiani J.N."/>
            <person name="Kirkland T.N."/>
            <person name="Cole G.T."/>
            <person name="Birren B.W."/>
            <person name="Henn M.R."/>
            <person name="Taylor J.W."/>
            <person name="Rounsley S.D."/>
        </authorList>
    </citation>
    <scope>NUCLEOTIDE SEQUENCE [LARGE SCALE GENOMIC DNA]</scope>
    <source>
        <strain evidence="3">RMSCC 2394</strain>
    </source>
</reference>
<evidence type="ECO:0000313" key="2">
    <source>
        <dbReference type="EMBL" id="KMP03418.1"/>
    </source>
</evidence>
<dbReference type="EMBL" id="DS028094">
    <property type="protein sequence ID" value="KMP03418.1"/>
    <property type="molecule type" value="Genomic_DNA"/>
</dbReference>
<evidence type="ECO:0008006" key="4">
    <source>
        <dbReference type="Google" id="ProtNLM"/>
    </source>
</evidence>
<dbReference type="AlphaFoldDB" id="A0A0J6Y9F1"/>
<protein>
    <recommendedName>
        <fullName evidence="4">Reverse transcriptase</fullName>
    </recommendedName>
</protein>
<evidence type="ECO:0000256" key="1">
    <source>
        <dbReference type="SAM" id="MobiDB-lite"/>
    </source>
</evidence>
<organism evidence="2 3">
    <name type="scientific">Coccidioides immitis RMSCC 2394</name>
    <dbReference type="NCBI Taxonomy" id="404692"/>
    <lineage>
        <taxon>Eukaryota</taxon>
        <taxon>Fungi</taxon>
        <taxon>Dikarya</taxon>
        <taxon>Ascomycota</taxon>
        <taxon>Pezizomycotina</taxon>
        <taxon>Eurotiomycetes</taxon>
        <taxon>Eurotiomycetidae</taxon>
        <taxon>Onygenales</taxon>
        <taxon>Onygenaceae</taxon>
        <taxon>Coccidioides</taxon>
    </lineage>
</organism>
<gene>
    <name evidence="2" type="ORF">CIRG_03110</name>
</gene>
<proteinExistence type="predicted"/>
<dbReference type="OrthoDB" id="4368687at2759"/>
<feature type="region of interest" description="Disordered" evidence="1">
    <location>
        <begin position="1"/>
        <end position="30"/>
    </location>
</feature>
<dbReference type="Proteomes" id="UP000054565">
    <property type="component" value="Unassembled WGS sequence"/>
</dbReference>
<name>A0A0J6Y9F1_COCIT</name>
<sequence length="110" mass="12457">MSARDKLSILGKGKARERPPQTWGPAGKSNPADTYKCQCGYGPQTVRHILLECRNWADERHQMWAGRSLCVDIKRILRNSPMAVQAAKMMIRTGLLTQFRAVPSTVLRYN</sequence>
<evidence type="ECO:0000313" key="3">
    <source>
        <dbReference type="Proteomes" id="UP000054565"/>
    </source>
</evidence>
<accession>A0A0J6Y9F1</accession>